<evidence type="ECO:0000259" key="1">
    <source>
        <dbReference type="Pfam" id="PF13649"/>
    </source>
</evidence>
<comment type="caution">
    <text evidence="2">The sequence shown here is derived from an EMBL/GenBank/DDBJ whole genome shotgun (WGS) entry which is preliminary data.</text>
</comment>
<keyword evidence="3" id="KW-1185">Reference proteome</keyword>
<dbReference type="EMBL" id="JBHMFC010000009">
    <property type="protein sequence ID" value="MFB9055689.1"/>
    <property type="molecule type" value="Genomic_DNA"/>
</dbReference>
<dbReference type="EC" id="2.1.1.64" evidence="2"/>
<dbReference type="GO" id="GO:0032259">
    <property type="term" value="P:methylation"/>
    <property type="evidence" value="ECO:0007669"/>
    <property type="project" value="UniProtKB-KW"/>
</dbReference>
<evidence type="ECO:0000313" key="2">
    <source>
        <dbReference type="EMBL" id="MFB9055689.1"/>
    </source>
</evidence>
<dbReference type="EC" id="2.1.1.222" evidence="2"/>
<keyword evidence="2" id="KW-0489">Methyltransferase</keyword>
<dbReference type="Pfam" id="PF13649">
    <property type="entry name" value="Methyltransf_25"/>
    <property type="match status" value="1"/>
</dbReference>
<dbReference type="GO" id="GO:0061542">
    <property type="term" value="F:3-demethylubiquinol 3-O-methyltransferase activity"/>
    <property type="evidence" value="ECO:0007669"/>
    <property type="project" value="UniProtKB-EC"/>
</dbReference>
<proteinExistence type="predicted"/>
<dbReference type="Proteomes" id="UP001589585">
    <property type="component" value="Unassembled WGS sequence"/>
</dbReference>
<organism evidence="2 3">
    <name type="scientific">Mariniflexile ostreae</name>
    <dbReference type="NCBI Taxonomy" id="1520892"/>
    <lineage>
        <taxon>Bacteria</taxon>
        <taxon>Pseudomonadati</taxon>
        <taxon>Bacteroidota</taxon>
        <taxon>Flavobacteriia</taxon>
        <taxon>Flavobacteriales</taxon>
        <taxon>Flavobacteriaceae</taxon>
        <taxon>Mariniflexile</taxon>
    </lineage>
</organism>
<gene>
    <name evidence="2" type="ORF">ACFFU9_02950</name>
</gene>
<feature type="domain" description="Methyltransferase" evidence="1">
    <location>
        <begin position="41"/>
        <end position="129"/>
    </location>
</feature>
<evidence type="ECO:0000313" key="3">
    <source>
        <dbReference type="Proteomes" id="UP001589585"/>
    </source>
</evidence>
<name>A0ABV5F8B9_9FLAO</name>
<dbReference type="SUPFAM" id="SSF53335">
    <property type="entry name" value="S-adenosyl-L-methionine-dependent methyltransferases"/>
    <property type="match status" value="1"/>
</dbReference>
<protein>
    <submittedName>
        <fullName evidence="2">Class I SAM-dependent methyltransferase</fullName>
        <ecNumber evidence="2">2.1.1.222</ecNumber>
        <ecNumber evidence="2">2.1.1.64</ecNumber>
    </submittedName>
</protein>
<dbReference type="GO" id="GO:0102208">
    <property type="term" value="F:2-polyprenyl-6-hydroxyphenol methylase activity"/>
    <property type="evidence" value="ECO:0007669"/>
    <property type="project" value="UniProtKB-EC"/>
</dbReference>
<sequence>MKDMWDNRYRTDDYAYGIAPNVFFKNVLDHYQLKGNILLPAEGEGRNAVYAAKKGLEVTAFDISLEGQKKAFKLCIQEHVKIKYHVGDFFNLDAINHTYDATALIFAHFPPHLLSKYHKKIVELMRPHGMIILEGFSKKHLKLQKENPNVGGPNNIDMLFSKDSIRKDFLNFDIIQLEEKEVELIEGTFHNGLASVIRFIGIKKE</sequence>
<reference evidence="2 3" key="1">
    <citation type="submission" date="2024-09" db="EMBL/GenBank/DDBJ databases">
        <authorList>
            <person name="Sun Q."/>
            <person name="Mori K."/>
        </authorList>
    </citation>
    <scope>NUCLEOTIDE SEQUENCE [LARGE SCALE GENOMIC DNA]</scope>
    <source>
        <strain evidence="2 3">CECT 8622</strain>
    </source>
</reference>
<accession>A0ABV5F8B9</accession>
<dbReference type="InterPro" id="IPR029063">
    <property type="entry name" value="SAM-dependent_MTases_sf"/>
</dbReference>
<dbReference type="Gene3D" id="3.40.50.150">
    <property type="entry name" value="Vaccinia Virus protein VP39"/>
    <property type="match status" value="1"/>
</dbReference>
<dbReference type="InterPro" id="IPR041698">
    <property type="entry name" value="Methyltransf_25"/>
</dbReference>
<dbReference type="RefSeq" id="WP_379859880.1">
    <property type="nucleotide sequence ID" value="NZ_JBHMFC010000009.1"/>
</dbReference>
<keyword evidence="2" id="KW-0808">Transferase</keyword>